<proteinExistence type="predicted"/>
<organism evidence="1 2">
    <name type="scientific">Beijerinckia indica subsp. indica (strain ATCC 9039 / DSM 1715 / NCIMB 8712)</name>
    <dbReference type="NCBI Taxonomy" id="395963"/>
    <lineage>
        <taxon>Bacteria</taxon>
        <taxon>Pseudomonadati</taxon>
        <taxon>Pseudomonadota</taxon>
        <taxon>Alphaproteobacteria</taxon>
        <taxon>Hyphomicrobiales</taxon>
        <taxon>Beijerinckiaceae</taxon>
        <taxon>Beijerinckia</taxon>
    </lineage>
</organism>
<dbReference type="HOGENOM" id="CLU_056939_0_0_5"/>
<evidence type="ECO:0000313" key="1">
    <source>
        <dbReference type="EMBL" id="ACB95731.1"/>
    </source>
</evidence>
<dbReference type="CDD" id="cd09023">
    <property type="entry name" value="Aldose_epim_Ec_c4013"/>
    <property type="match status" value="1"/>
</dbReference>
<dbReference type="InterPro" id="IPR027839">
    <property type="entry name" value="DUF4432"/>
</dbReference>
<gene>
    <name evidence="1" type="ordered locus">Bind_2111</name>
</gene>
<dbReference type="InterPro" id="IPR014718">
    <property type="entry name" value="GH-type_carb-bd"/>
</dbReference>
<keyword evidence="2" id="KW-1185">Reference proteome</keyword>
<dbReference type="eggNOG" id="COG2017">
    <property type="taxonomic scope" value="Bacteria"/>
</dbReference>
<sequence length="423" mass="44965">MPLLAVKNQNGGKPALLTGRSFIIGTMGALLWSLSAFADETILTSAKKNIHLDEWSATSPAGSAQTWSVKKVTLHGGKQEGVDLITVDNGKLSFSIVPTRGMSALRAQMGDIRLGWDSPVKEIVNPVYINLLARDGVGWLDGFNEWMPRAGIAWAGHPGKDGANTLTLHGQIGNIPASEVSVSIEKGNPGRIVVKGLVNEISMFGSNLTLNSEVSTEIGSNHIVFNDSIVNNGTKPQEYQIIYHSDYGEPILEGGAKFVAPIKELRPFDGVAAKAISTFDSYLDAKPGFTEEVFGIVPYGDANNRTSVLLHNAAGDKGVSLTYAIDGLPYFALWKNTGAKGEAYVTGLEPATSFPANRSIERKAGRVPTLEPGASQSFTVDFAILSGKDAVNAAVDKVKAIQAGRPTNVNTETIKPCCLSVVN</sequence>
<evidence type="ECO:0000313" key="2">
    <source>
        <dbReference type="Proteomes" id="UP000001695"/>
    </source>
</evidence>
<dbReference type="AlphaFoldDB" id="B2IFZ2"/>
<dbReference type="STRING" id="395963.Bind_2111"/>
<reference evidence="1 2" key="2">
    <citation type="journal article" date="2010" name="J. Bacteriol.">
        <title>Complete genome sequence of Beijerinckia indica subsp. indica.</title>
        <authorList>
            <person name="Tamas I."/>
            <person name="Dedysh S.N."/>
            <person name="Liesack W."/>
            <person name="Stott M.B."/>
            <person name="Alam M."/>
            <person name="Murrell J.C."/>
            <person name="Dunfield P.F."/>
        </authorList>
    </citation>
    <scope>NUCLEOTIDE SEQUENCE [LARGE SCALE GENOMIC DNA]</scope>
    <source>
        <strain evidence="2">ATCC 9039 / DSM 1715 / NCIMB 8712</strain>
    </source>
</reference>
<dbReference type="KEGG" id="bid:Bind_2111"/>
<name>B2IFZ2_BEII9</name>
<dbReference type="Proteomes" id="UP000001695">
    <property type="component" value="Chromosome"/>
</dbReference>
<dbReference type="Gene3D" id="2.70.98.10">
    <property type="match status" value="1"/>
</dbReference>
<accession>B2IFZ2</accession>
<dbReference type="EMBL" id="CP001016">
    <property type="protein sequence ID" value="ACB95731.1"/>
    <property type="molecule type" value="Genomic_DNA"/>
</dbReference>
<dbReference type="GO" id="GO:0030246">
    <property type="term" value="F:carbohydrate binding"/>
    <property type="evidence" value="ECO:0007669"/>
    <property type="project" value="InterPro"/>
</dbReference>
<dbReference type="Pfam" id="PF14486">
    <property type="entry name" value="DUF4432"/>
    <property type="match status" value="1"/>
</dbReference>
<evidence type="ECO:0008006" key="3">
    <source>
        <dbReference type="Google" id="ProtNLM"/>
    </source>
</evidence>
<reference evidence="2" key="1">
    <citation type="submission" date="2008-03" db="EMBL/GenBank/DDBJ databases">
        <title>Complete sequence of chromosome of Beijerinckia indica subsp. indica ATCC 9039.</title>
        <authorList>
            <consortium name="US DOE Joint Genome Institute"/>
            <person name="Copeland A."/>
            <person name="Lucas S."/>
            <person name="Lapidus A."/>
            <person name="Glavina del Rio T."/>
            <person name="Dalin E."/>
            <person name="Tice H."/>
            <person name="Bruce D."/>
            <person name="Goodwin L."/>
            <person name="Pitluck S."/>
            <person name="LaButti K."/>
            <person name="Schmutz J."/>
            <person name="Larimer F."/>
            <person name="Land M."/>
            <person name="Hauser L."/>
            <person name="Kyrpides N."/>
            <person name="Mikhailova N."/>
            <person name="Dunfield P.F."/>
            <person name="Dedysh S.N."/>
            <person name="Liesack W."/>
            <person name="Saw J.H."/>
            <person name="Alam M."/>
            <person name="Chen Y."/>
            <person name="Murrell J.C."/>
            <person name="Richardson P."/>
        </authorList>
    </citation>
    <scope>NUCLEOTIDE SEQUENCE [LARGE SCALE GENOMIC DNA]</scope>
    <source>
        <strain evidence="2">ATCC 9039 / DSM 1715 / NCIMB 8712</strain>
    </source>
</reference>
<protein>
    <recommendedName>
        <fullName evidence="3">DUF4432 domain-containing protein</fullName>
    </recommendedName>
</protein>